<keyword evidence="2" id="KW-1003">Cell membrane</keyword>
<evidence type="ECO:0000256" key="7">
    <source>
        <dbReference type="ARBA" id="ARBA00023136"/>
    </source>
</evidence>
<feature type="transmembrane region" description="Helical" evidence="10">
    <location>
        <begin position="240"/>
        <end position="262"/>
    </location>
</feature>
<feature type="transmembrane region" description="Helical" evidence="10">
    <location>
        <begin position="61"/>
        <end position="84"/>
    </location>
</feature>
<keyword evidence="9 10" id="KW-0807">Transducer</keyword>
<dbReference type="GO" id="GO:0007165">
    <property type="term" value="P:signal transduction"/>
    <property type="evidence" value="ECO:0007669"/>
    <property type="project" value="UniProtKB-KW"/>
</dbReference>
<evidence type="ECO:0000256" key="9">
    <source>
        <dbReference type="ARBA" id="ARBA00023224"/>
    </source>
</evidence>
<dbReference type="GO" id="GO:0004984">
    <property type="term" value="F:olfactory receptor activity"/>
    <property type="evidence" value="ECO:0007669"/>
    <property type="project" value="InterPro"/>
</dbReference>
<dbReference type="GO" id="GO:0005549">
    <property type="term" value="F:odorant binding"/>
    <property type="evidence" value="ECO:0007669"/>
    <property type="project" value="InterPro"/>
</dbReference>
<feature type="transmembrane region" description="Helical" evidence="10">
    <location>
        <begin position="274"/>
        <end position="293"/>
    </location>
</feature>
<evidence type="ECO:0000256" key="2">
    <source>
        <dbReference type="ARBA" id="ARBA00022475"/>
    </source>
</evidence>
<sequence>MEDLPRTNIIDTVVDLYQLIGETKRKTSRKLLGFRVFNFCAFVLTLFFIVANFYYIEGELYVPTLLSFLLIAHVFLKYMLFLYYKSNIGILLGDVAYRSWNYSNFNAKTVLTIEHIHKTIKYLQRIMLTVVIFGIYAYLLKPSLAANKGLILEAVVPRAYFVDVIMLMAQYYCVGIALPMVIGYDFIYFSLCIHVVLQLRLFKERMDEILRTPTEDNKLKLNYCIYHHQFLLSIFFRMRAMYSIMLLFHYFVSLISSCSMLYEIMMRDTNFMNYIAKSISIVIIVGQFALYAFPAEQVAFEFSDVADAIYRSCWYKENVLNQKMLSYIMVAAQRVRYFSGAGLVDINVDAFESVLRKSFSFCMVLRNLINK</sequence>
<evidence type="ECO:0000313" key="12">
    <source>
        <dbReference type="Proteomes" id="UP001458880"/>
    </source>
</evidence>
<keyword evidence="5 10" id="KW-0552">Olfaction</keyword>
<name>A0AAW1IXI7_POPJA</name>
<evidence type="ECO:0000256" key="3">
    <source>
        <dbReference type="ARBA" id="ARBA00022606"/>
    </source>
</evidence>
<comment type="similarity">
    <text evidence="10">Belongs to the insect chemoreceptor superfamily. Heteromeric odorant receptor channel (TC 1.A.69) family.</text>
</comment>
<evidence type="ECO:0000313" key="11">
    <source>
        <dbReference type="EMBL" id="KAK9694757.1"/>
    </source>
</evidence>
<dbReference type="GO" id="GO:0005886">
    <property type="term" value="C:plasma membrane"/>
    <property type="evidence" value="ECO:0007669"/>
    <property type="project" value="UniProtKB-SubCell"/>
</dbReference>
<comment type="caution">
    <text evidence="10">Lacks conserved residue(s) required for the propagation of feature annotation.</text>
</comment>
<evidence type="ECO:0000256" key="6">
    <source>
        <dbReference type="ARBA" id="ARBA00022989"/>
    </source>
</evidence>
<keyword evidence="12" id="KW-1185">Reference proteome</keyword>
<keyword evidence="4 10" id="KW-0812">Transmembrane</keyword>
<evidence type="ECO:0000256" key="4">
    <source>
        <dbReference type="ARBA" id="ARBA00022692"/>
    </source>
</evidence>
<keyword evidence="3 10" id="KW-0716">Sensory transduction</keyword>
<protein>
    <recommendedName>
        <fullName evidence="10">Odorant receptor</fullName>
    </recommendedName>
</protein>
<dbReference type="AlphaFoldDB" id="A0AAW1IXI7"/>
<feature type="transmembrane region" description="Helical" evidence="10">
    <location>
        <begin position="169"/>
        <end position="197"/>
    </location>
</feature>
<accession>A0AAW1IXI7</accession>
<evidence type="ECO:0000256" key="5">
    <source>
        <dbReference type="ARBA" id="ARBA00022725"/>
    </source>
</evidence>
<evidence type="ECO:0000256" key="10">
    <source>
        <dbReference type="RuleBase" id="RU351113"/>
    </source>
</evidence>
<dbReference type="PANTHER" id="PTHR21137:SF35">
    <property type="entry name" value="ODORANT RECEPTOR 19A-RELATED"/>
    <property type="match status" value="1"/>
</dbReference>
<dbReference type="InterPro" id="IPR004117">
    <property type="entry name" value="7tm6_olfct_rcpt"/>
</dbReference>
<dbReference type="Pfam" id="PF02949">
    <property type="entry name" value="7tm_6"/>
    <property type="match status" value="1"/>
</dbReference>
<comment type="caution">
    <text evidence="11">The sequence shown here is derived from an EMBL/GenBank/DDBJ whole genome shotgun (WGS) entry which is preliminary data.</text>
</comment>
<dbReference type="Proteomes" id="UP001458880">
    <property type="component" value="Unassembled WGS sequence"/>
</dbReference>
<evidence type="ECO:0000256" key="8">
    <source>
        <dbReference type="ARBA" id="ARBA00023170"/>
    </source>
</evidence>
<keyword evidence="7 10" id="KW-0472">Membrane</keyword>
<proteinExistence type="inferred from homology"/>
<feature type="transmembrane region" description="Helical" evidence="10">
    <location>
        <begin position="32"/>
        <end position="55"/>
    </location>
</feature>
<dbReference type="EMBL" id="JASPKY010000502">
    <property type="protein sequence ID" value="KAK9694757.1"/>
    <property type="molecule type" value="Genomic_DNA"/>
</dbReference>
<reference evidence="11 12" key="1">
    <citation type="journal article" date="2024" name="BMC Genomics">
        <title>De novo assembly and annotation of Popillia japonica's genome with initial clues to its potential as an invasive pest.</title>
        <authorList>
            <person name="Cucini C."/>
            <person name="Boschi S."/>
            <person name="Funari R."/>
            <person name="Cardaioli E."/>
            <person name="Iannotti N."/>
            <person name="Marturano G."/>
            <person name="Paoli F."/>
            <person name="Bruttini M."/>
            <person name="Carapelli A."/>
            <person name="Frati F."/>
            <person name="Nardi F."/>
        </authorList>
    </citation>
    <scope>NUCLEOTIDE SEQUENCE [LARGE SCALE GENOMIC DNA]</scope>
    <source>
        <strain evidence="11">DMR45628</strain>
    </source>
</reference>
<organism evidence="11 12">
    <name type="scientific">Popillia japonica</name>
    <name type="common">Japanese beetle</name>
    <dbReference type="NCBI Taxonomy" id="7064"/>
    <lineage>
        <taxon>Eukaryota</taxon>
        <taxon>Metazoa</taxon>
        <taxon>Ecdysozoa</taxon>
        <taxon>Arthropoda</taxon>
        <taxon>Hexapoda</taxon>
        <taxon>Insecta</taxon>
        <taxon>Pterygota</taxon>
        <taxon>Neoptera</taxon>
        <taxon>Endopterygota</taxon>
        <taxon>Coleoptera</taxon>
        <taxon>Polyphaga</taxon>
        <taxon>Scarabaeiformia</taxon>
        <taxon>Scarabaeidae</taxon>
        <taxon>Rutelinae</taxon>
        <taxon>Popillia</taxon>
    </lineage>
</organism>
<keyword evidence="8 10" id="KW-0675">Receptor</keyword>
<feature type="transmembrane region" description="Helical" evidence="10">
    <location>
        <begin position="122"/>
        <end position="140"/>
    </location>
</feature>
<evidence type="ECO:0000256" key="1">
    <source>
        <dbReference type="ARBA" id="ARBA00004651"/>
    </source>
</evidence>
<keyword evidence="6 10" id="KW-1133">Transmembrane helix</keyword>
<gene>
    <name evidence="11" type="ORF">QE152_g33306</name>
</gene>
<comment type="subcellular location">
    <subcellularLocation>
        <location evidence="1 10">Cell membrane</location>
        <topology evidence="1 10">Multi-pass membrane protein</topology>
    </subcellularLocation>
</comment>
<dbReference type="PANTHER" id="PTHR21137">
    <property type="entry name" value="ODORANT RECEPTOR"/>
    <property type="match status" value="1"/>
</dbReference>